<reference evidence="3 4" key="1">
    <citation type="submission" date="2024-01" db="EMBL/GenBank/DDBJ databases">
        <title>The complete chloroplast genome sequence of Lithospermum erythrorhizon: insights into the phylogenetic relationship among Boraginaceae species and the maternal lineages of purple gromwells.</title>
        <authorList>
            <person name="Okada T."/>
            <person name="Watanabe K."/>
        </authorList>
    </citation>
    <scope>NUCLEOTIDE SEQUENCE [LARGE SCALE GENOMIC DNA]</scope>
</reference>
<feature type="transmembrane region" description="Helical" evidence="2">
    <location>
        <begin position="34"/>
        <end position="52"/>
    </location>
</feature>
<dbReference type="PANTHER" id="PTHR33640:SF30">
    <property type="entry name" value="DUF4408 DOMAIN-CONTAINING PROTEIN"/>
    <property type="match status" value="1"/>
</dbReference>
<keyword evidence="2" id="KW-0472">Membrane</keyword>
<dbReference type="AlphaFoldDB" id="A0AAV3P7W4"/>
<dbReference type="EMBL" id="BAABME010031519">
    <property type="protein sequence ID" value="GAA0146082.1"/>
    <property type="molecule type" value="Genomic_DNA"/>
</dbReference>
<dbReference type="Proteomes" id="UP001454036">
    <property type="component" value="Unassembled WGS sequence"/>
</dbReference>
<protein>
    <recommendedName>
        <fullName evidence="5">DUF4408 domain-containing protein</fullName>
    </recommendedName>
</protein>
<evidence type="ECO:0000313" key="3">
    <source>
        <dbReference type="EMBL" id="GAA0146082.1"/>
    </source>
</evidence>
<evidence type="ECO:0000256" key="2">
    <source>
        <dbReference type="SAM" id="Phobius"/>
    </source>
</evidence>
<keyword evidence="2" id="KW-0812">Transmembrane</keyword>
<evidence type="ECO:0000313" key="4">
    <source>
        <dbReference type="Proteomes" id="UP001454036"/>
    </source>
</evidence>
<name>A0AAV3P7W4_LITER</name>
<feature type="transmembrane region" description="Helical" evidence="2">
    <location>
        <begin position="64"/>
        <end position="85"/>
    </location>
</feature>
<dbReference type="PANTHER" id="PTHR33640">
    <property type="entry name" value="TRANSMEMBRANE PROTEIN"/>
    <property type="match status" value="1"/>
</dbReference>
<keyword evidence="2" id="KW-1133">Transmembrane helix</keyword>
<comment type="caution">
    <text evidence="3">The sequence shown here is derived from an EMBL/GenBank/DDBJ whole genome shotgun (WGS) entry which is preliminary data.</text>
</comment>
<gene>
    <name evidence="3" type="ORF">LIER_42892</name>
</gene>
<organism evidence="3 4">
    <name type="scientific">Lithospermum erythrorhizon</name>
    <name type="common">Purple gromwell</name>
    <name type="synonym">Lithospermum officinale var. erythrorhizon</name>
    <dbReference type="NCBI Taxonomy" id="34254"/>
    <lineage>
        <taxon>Eukaryota</taxon>
        <taxon>Viridiplantae</taxon>
        <taxon>Streptophyta</taxon>
        <taxon>Embryophyta</taxon>
        <taxon>Tracheophyta</taxon>
        <taxon>Spermatophyta</taxon>
        <taxon>Magnoliopsida</taxon>
        <taxon>eudicotyledons</taxon>
        <taxon>Gunneridae</taxon>
        <taxon>Pentapetalae</taxon>
        <taxon>asterids</taxon>
        <taxon>lamiids</taxon>
        <taxon>Boraginales</taxon>
        <taxon>Boraginaceae</taxon>
        <taxon>Boraginoideae</taxon>
        <taxon>Lithospermeae</taxon>
        <taxon>Lithospermum</taxon>
    </lineage>
</organism>
<evidence type="ECO:0008006" key="5">
    <source>
        <dbReference type="Google" id="ProtNLM"/>
    </source>
</evidence>
<proteinExistence type="predicted"/>
<keyword evidence="4" id="KW-1185">Reference proteome</keyword>
<accession>A0AAV3P7W4</accession>
<feature type="coiled-coil region" evidence="1">
    <location>
        <begin position="159"/>
        <end position="186"/>
    </location>
</feature>
<evidence type="ECO:0000256" key="1">
    <source>
        <dbReference type="SAM" id="Coils"/>
    </source>
</evidence>
<sequence>MDNFFGMEVEFDNVKYEKENAMQRFNKFRKMKKILFGVLMLILSMKKIPIFVKFSCKVFELWVYFLNPHFVFIIGNSIILALFLLCKQYDAENSTENDIFKAYSGQNEAFEVDLTSSLTFEVALTSPLTTEMGLTSPDAENGTLGKEELVAVAVENVECEASEVAIAAAEQEIRRFERTLSEKLKREIGVRQKKELRRSETENCRPAISHGGGGERLMVKSTFKTVEHLSNEDFKLAIDAFIDKHKIFFNEQINGGVEM</sequence>
<keyword evidence="1" id="KW-0175">Coiled coil</keyword>